<protein>
    <submittedName>
        <fullName evidence="2">Uncharacterized protein</fullName>
    </submittedName>
</protein>
<keyword evidence="1" id="KW-1133">Transmembrane helix</keyword>
<keyword evidence="1" id="KW-0472">Membrane</keyword>
<evidence type="ECO:0000256" key="1">
    <source>
        <dbReference type="SAM" id="Phobius"/>
    </source>
</evidence>
<accession>A0A3N4JA14</accession>
<dbReference type="EMBL" id="ML120451">
    <property type="protein sequence ID" value="RPA93491.1"/>
    <property type="molecule type" value="Genomic_DNA"/>
</dbReference>
<name>A0A3N4JA14_9PEZI</name>
<keyword evidence="3" id="KW-1185">Reference proteome</keyword>
<proteinExistence type="predicted"/>
<reference evidence="2 3" key="1">
    <citation type="journal article" date="2018" name="Nat. Ecol. Evol.">
        <title>Pezizomycetes genomes reveal the molecular basis of ectomycorrhizal truffle lifestyle.</title>
        <authorList>
            <person name="Murat C."/>
            <person name="Payen T."/>
            <person name="Noel B."/>
            <person name="Kuo A."/>
            <person name="Morin E."/>
            <person name="Chen J."/>
            <person name="Kohler A."/>
            <person name="Krizsan K."/>
            <person name="Balestrini R."/>
            <person name="Da Silva C."/>
            <person name="Montanini B."/>
            <person name="Hainaut M."/>
            <person name="Levati E."/>
            <person name="Barry K.W."/>
            <person name="Belfiori B."/>
            <person name="Cichocki N."/>
            <person name="Clum A."/>
            <person name="Dockter R.B."/>
            <person name="Fauchery L."/>
            <person name="Guy J."/>
            <person name="Iotti M."/>
            <person name="Le Tacon F."/>
            <person name="Lindquist E.A."/>
            <person name="Lipzen A."/>
            <person name="Malagnac F."/>
            <person name="Mello A."/>
            <person name="Molinier V."/>
            <person name="Miyauchi S."/>
            <person name="Poulain J."/>
            <person name="Riccioni C."/>
            <person name="Rubini A."/>
            <person name="Sitrit Y."/>
            <person name="Splivallo R."/>
            <person name="Traeger S."/>
            <person name="Wang M."/>
            <person name="Zifcakova L."/>
            <person name="Wipf D."/>
            <person name="Zambonelli A."/>
            <person name="Paolocci F."/>
            <person name="Nowrousian M."/>
            <person name="Ottonello S."/>
            <person name="Baldrian P."/>
            <person name="Spatafora J.W."/>
            <person name="Henrissat B."/>
            <person name="Nagy L.G."/>
            <person name="Aury J.M."/>
            <person name="Wincker P."/>
            <person name="Grigoriev I.V."/>
            <person name="Bonfante P."/>
            <person name="Martin F.M."/>
        </authorList>
    </citation>
    <scope>NUCLEOTIDE SEQUENCE [LARGE SCALE GENOMIC DNA]</scope>
    <source>
        <strain evidence="2 3">120613-1</strain>
    </source>
</reference>
<dbReference type="AlphaFoldDB" id="A0A3N4JA14"/>
<keyword evidence="1" id="KW-0812">Transmembrane</keyword>
<evidence type="ECO:0000313" key="3">
    <source>
        <dbReference type="Proteomes" id="UP000276215"/>
    </source>
</evidence>
<feature type="transmembrane region" description="Helical" evidence="1">
    <location>
        <begin position="68"/>
        <end position="89"/>
    </location>
</feature>
<dbReference type="Proteomes" id="UP000276215">
    <property type="component" value="Unassembled WGS sequence"/>
</dbReference>
<evidence type="ECO:0000313" key="2">
    <source>
        <dbReference type="EMBL" id="RPA93491.1"/>
    </source>
</evidence>
<organism evidence="2 3">
    <name type="scientific">Choiromyces venosus 120613-1</name>
    <dbReference type="NCBI Taxonomy" id="1336337"/>
    <lineage>
        <taxon>Eukaryota</taxon>
        <taxon>Fungi</taxon>
        <taxon>Dikarya</taxon>
        <taxon>Ascomycota</taxon>
        <taxon>Pezizomycotina</taxon>
        <taxon>Pezizomycetes</taxon>
        <taxon>Pezizales</taxon>
        <taxon>Tuberaceae</taxon>
        <taxon>Choiromyces</taxon>
    </lineage>
</organism>
<sequence>MVPKLHSSSPASNADIVPTAYNLWLKAALFFEYQLLEIVIARPTQNVVLTLLCHLTTKLPSCVCSPALSLRFLLLYLLLSSLLFSLTTIN</sequence>
<gene>
    <name evidence="2" type="ORF">L873DRAFT_57775</name>
</gene>